<dbReference type="GeneID" id="36957406"/>
<evidence type="ECO:0000313" key="6">
    <source>
        <dbReference type="EMBL" id="AWQ64110.1"/>
    </source>
</evidence>
<protein>
    <recommendedName>
        <fullName evidence="7">Transmembrane protein</fullName>
    </recommendedName>
</protein>
<sequence>MKNLKNYSKNFDIKSTIGSKQPDRIMTTLYCFVLNSFRWQKAIVLSVLGNHIIYYATPANLTYAWSFSSLAGVSLVIQIMFLCFFDNSTVTHYYYYITKFFSLQLTCVFNTSVVGLSFIEFFLLFTAVTIIIYCSSISLNKKYNIALFQFPLIVLLYLNELTITINIKHFYFLSDSFGFLFKIITMIASLFCMYLLQDYNTIEYKVNSTEYDLLMLCGILSLTMLIKLINDFGTIFLALELQSLSLYMLSKFKKNSIYSIESRLKYFILGALFTAYFLLGWSLFYSISGLFVLLGFHFFLIFFLTLTAKLKKTFYNIKQATSINTIINNELIENNLIPLNNNLFVNITNDFDEIGILLFFNYNFKIVLKLVEFLCCESSNNNSLSSDSKNEFVTTQIDHSKSVTPERPRMFATSSVGRSFFKDFLIRMFERGTDEYINRRDFNSTSVKSEAQKILEECLQKANDQASFIQRFKDSNPQHPTVVDKPNIANEYLFTETKRCREDYYNAKKQMGDGSL</sequence>
<evidence type="ECO:0000256" key="2">
    <source>
        <dbReference type="ARBA" id="ARBA00022692"/>
    </source>
</evidence>
<keyword evidence="2 5" id="KW-0812">Transmembrane</keyword>
<feature type="transmembrane region" description="Helical" evidence="5">
    <location>
        <begin position="96"/>
        <end position="115"/>
    </location>
</feature>
<proteinExistence type="predicted"/>
<accession>A0A2U9GHZ9</accession>
<reference evidence="6" key="1">
    <citation type="journal article" date="2018" name="Genome Biol. Evol.">
        <title>Recurrent loss, horizontal transfer, and the obscure origins of mitochondrial introns in diatoms (Bacillariophyta).</title>
        <authorList>
            <person name="Guillory W.X."/>
            <person name="Onyshchenko A."/>
            <person name="Ruck E.C."/>
            <person name="Parks M."/>
            <person name="Nakov T."/>
            <person name="Wickett N.J."/>
            <person name="Alverson A.J."/>
        </authorList>
    </citation>
    <scope>NUCLEOTIDE SEQUENCE</scope>
    <source>
        <strain evidence="6">UTEX FD354</strain>
    </source>
</reference>
<evidence type="ECO:0000256" key="3">
    <source>
        <dbReference type="ARBA" id="ARBA00022989"/>
    </source>
</evidence>
<feature type="transmembrane region" description="Helical" evidence="5">
    <location>
        <begin position="63"/>
        <end position="84"/>
    </location>
</feature>
<keyword evidence="6" id="KW-0496">Mitochondrion</keyword>
<feature type="transmembrane region" description="Helical" evidence="5">
    <location>
        <begin position="211"/>
        <end position="229"/>
    </location>
</feature>
<dbReference type="GO" id="GO:0016020">
    <property type="term" value="C:membrane"/>
    <property type="evidence" value="ECO:0007669"/>
    <property type="project" value="UniProtKB-SubCell"/>
</dbReference>
<evidence type="ECO:0000256" key="1">
    <source>
        <dbReference type="ARBA" id="ARBA00004141"/>
    </source>
</evidence>
<geneLocation type="mitochondrion" evidence="6"/>
<dbReference type="RefSeq" id="YP_009495463.1">
    <property type="nucleotide sequence ID" value="NC_037987.1"/>
</dbReference>
<feature type="transmembrane region" description="Helical" evidence="5">
    <location>
        <begin position="264"/>
        <end position="284"/>
    </location>
</feature>
<dbReference type="PANTHER" id="PTHR22773">
    <property type="entry name" value="NADH DEHYDROGENASE"/>
    <property type="match status" value="1"/>
</dbReference>
<dbReference type="EMBL" id="MG271846">
    <property type="protein sequence ID" value="AWQ64110.1"/>
    <property type="molecule type" value="Genomic_DNA"/>
</dbReference>
<evidence type="ECO:0008006" key="7">
    <source>
        <dbReference type="Google" id="ProtNLM"/>
    </source>
</evidence>
<keyword evidence="3 5" id="KW-1133">Transmembrane helix</keyword>
<feature type="transmembrane region" description="Helical" evidence="5">
    <location>
        <begin position="121"/>
        <end position="139"/>
    </location>
</feature>
<evidence type="ECO:0000256" key="4">
    <source>
        <dbReference type="ARBA" id="ARBA00023136"/>
    </source>
</evidence>
<feature type="transmembrane region" description="Helical" evidence="5">
    <location>
        <begin position="179"/>
        <end position="199"/>
    </location>
</feature>
<evidence type="ECO:0000256" key="5">
    <source>
        <dbReference type="SAM" id="Phobius"/>
    </source>
</evidence>
<keyword evidence="4 5" id="KW-0472">Membrane</keyword>
<feature type="transmembrane region" description="Helical" evidence="5">
    <location>
        <begin position="146"/>
        <end position="167"/>
    </location>
</feature>
<feature type="transmembrane region" description="Helical" evidence="5">
    <location>
        <begin position="39"/>
        <end position="57"/>
    </location>
</feature>
<dbReference type="AlphaFoldDB" id="A0A2U9GHZ9"/>
<comment type="subcellular location">
    <subcellularLocation>
        <location evidence="1">Membrane</location>
        <topology evidence="1">Multi-pass membrane protein</topology>
    </subcellularLocation>
</comment>
<gene>
    <name evidence="6" type="primary">orf516</name>
</gene>
<organism evidence="6">
    <name type="scientific">Eunotia naegelii</name>
    <dbReference type="NCBI Taxonomy" id="1458866"/>
    <lineage>
        <taxon>Eukaryota</taxon>
        <taxon>Sar</taxon>
        <taxon>Stramenopiles</taxon>
        <taxon>Ochrophyta</taxon>
        <taxon>Bacillariophyta</taxon>
        <taxon>Bacillariophyceae</taxon>
        <taxon>Eunotiophycidae</taxon>
        <taxon>Eunotiales</taxon>
        <taxon>Eunotiaceae</taxon>
        <taxon>Eunotia</taxon>
    </lineage>
</organism>
<name>A0A2U9GHZ9_9STRA</name>
<feature type="transmembrane region" description="Helical" evidence="5">
    <location>
        <begin position="290"/>
        <end position="308"/>
    </location>
</feature>